<dbReference type="AlphaFoldDB" id="A0A4R6WJN9"/>
<dbReference type="EMBL" id="SNYV01000011">
    <property type="protein sequence ID" value="TDQ79127.1"/>
    <property type="molecule type" value="Genomic_DNA"/>
</dbReference>
<organism evidence="1 2">
    <name type="scientific">Sphingobacterium yanglingense</name>
    <dbReference type="NCBI Taxonomy" id="1437280"/>
    <lineage>
        <taxon>Bacteria</taxon>
        <taxon>Pseudomonadati</taxon>
        <taxon>Bacteroidota</taxon>
        <taxon>Sphingobacteriia</taxon>
        <taxon>Sphingobacteriales</taxon>
        <taxon>Sphingobacteriaceae</taxon>
        <taxon>Sphingobacterium</taxon>
    </lineage>
</organism>
<name>A0A4R6WJN9_9SPHI</name>
<gene>
    <name evidence="1" type="ORF">CLV99_0559</name>
</gene>
<reference evidence="1 2" key="1">
    <citation type="submission" date="2019-03" db="EMBL/GenBank/DDBJ databases">
        <title>Genomic Encyclopedia of Archaeal and Bacterial Type Strains, Phase II (KMG-II): from individual species to whole genera.</title>
        <authorList>
            <person name="Goeker M."/>
        </authorList>
    </citation>
    <scope>NUCLEOTIDE SEQUENCE [LARGE SCALE GENOMIC DNA]</scope>
    <source>
        <strain evidence="1 2">DSM 28353</strain>
    </source>
</reference>
<dbReference type="Proteomes" id="UP000295292">
    <property type="component" value="Unassembled WGS sequence"/>
</dbReference>
<accession>A0A4R6WJN9</accession>
<comment type="caution">
    <text evidence="1">The sequence shown here is derived from an EMBL/GenBank/DDBJ whole genome shotgun (WGS) entry which is preliminary data.</text>
</comment>
<evidence type="ECO:0000313" key="2">
    <source>
        <dbReference type="Proteomes" id="UP000295292"/>
    </source>
</evidence>
<sequence length="31" mass="3720">MFTNRYVLFMIRKGLKLSVKNIFLPVLKTTF</sequence>
<evidence type="ECO:0000313" key="1">
    <source>
        <dbReference type="EMBL" id="TDQ79127.1"/>
    </source>
</evidence>
<proteinExistence type="predicted"/>
<keyword evidence="2" id="KW-1185">Reference proteome</keyword>
<protein>
    <submittedName>
        <fullName evidence="1">Uncharacterized protein</fullName>
    </submittedName>
</protein>